<gene>
    <name evidence="1" type="ORF">B1756_01620</name>
</gene>
<keyword evidence="1" id="KW-0282">Flagellum</keyword>
<keyword evidence="1" id="KW-0969">Cilium</keyword>
<dbReference type="InterPro" id="IPR055809">
    <property type="entry name" value="DUF7385"/>
</dbReference>
<evidence type="ECO:0000313" key="1">
    <source>
        <dbReference type="EMBL" id="ARS88583.1"/>
    </source>
</evidence>
<dbReference type="OrthoDB" id="191000at2157"/>
<dbReference type="RefSeq" id="WP_086886965.1">
    <property type="nucleotide sequence ID" value="NZ_CP019893.1"/>
</dbReference>
<dbReference type="GeneID" id="32892736"/>
<reference evidence="2" key="1">
    <citation type="submission" date="2017-02" db="EMBL/GenBank/DDBJ databases">
        <title>Natronthermophilus aegyptiacus gen. nov.,sp. nov., an aerobic, extremely halophilic alkalithermophilic archaeon isolated from the athalassohaline Wadi An Natrun, Egypt.</title>
        <authorList>
            <person name="Zhao B."/>
        </authorList>
    </citation>
    <scope>NUCLEOTIDE SEQUENCE [LARGE SCALE GENOMIC DNA]</scope>
    <source>
        <strain evidence="2">JW/NM-HA 15</strain>
    </source>
</reference>
<keyword evidence="2" id="KW-1185">Reference proteome</keyword>
<dbReference type="EMBL" id="CP019893">
    <property type="protein sequence ID" value="ARS88583.1"/>
    <property type="molecule type" value="Genomic_DNA"/>
</dbReference>
<dbReference type="Proteomes" id="UP000250088">
    <property type="component" value="Chromosome"/>
</dbReference>
<dbReference type="Pfam" id="PF24110">
    <property type="entry name" value="DUF7385"/>
    <property type="match status" value="1"/>
</dbReference>
<proteinExistence type="predicted"/>
<dbReference type="AlphaFoldDB" id="A0A2Z2HPT4"/>
<protein>
    <submittedName>
        <fullName evidence="1">Flagella cluster protein</fullName>
    </submittedName>
</protein>
<name>A0A2Z2HPT4_9EURY</name>
<accession>A0A2Z2HPT4</accession>
<keyword evidence="1" id="KW-0966">Cell projection</keyword>
<sequence>MALTPDFDLHDHRHQLKQVSDTGDVAVFENRDDLACPACSRPFSRLMILTGQRVSFPENDGDPFCLLRRDDDVVLCRH</sequence>
<dbReference type="KEGG" id="naj:B1756_01620"/>
<organism evidence="1 2">
    <name type="scientific">Natrarchaeobaculum aegyptiacum</name>
    <dbReference type="NCBI Taxonomy" id="745377"/>
    <lineage>
        <taxon>Archaea</taxon>
        <taxon>Methanobacteriati</taxon>
        <taxon>Methanobacteriota</taxon>
        <taxon>Stenosarchaea group</taxon>
        <taxon>Halobacteria</taxon>
        <taxon>Halobacteriales</taxon>
        <taxon>Natrialbaceae</taxon>
        <taxon>Natrarchaeobaculum</taxon>
    </lineage>
</organism>
<evidence type="ECO:0000313" key="2">
    <source>
        <dbReference type="Proteomes" id="UP000250088"/>
    </source>
</evidence>